<name>A0A0C3NYS8_PISTI</name>
<keyword evidence="3" id="KW-1185">Reference proteome</keyword>
<reference evidence="2 3" key="1">
    <citation type="submission" date="2014-04" db="EMBL/GenBank/DDBJ databases">
        <authorList>
            <consortium name="DOE Joint Genome Institute"/>
            <person name="Kuo A."/>
            <person name="Kohler A."/>
            <person name="Costa M.D."/>
            <person name="Nagy L.G."/>
            <person name="Floudas D."/>
            <person name="Copeland A."/>
            <person name="Barry K.W."/>
            <person name="Cichocki N."/>
            <person name="Veneault-Fourrey C."/>
            <person name="LaButti K."/>
            <person name="Lindquist E.A."/>
            <person name="Lipzen A."/>
            <person name="Lundell T."/>
            <person name="Morin E."/>
            <person name="Murat C."/>
            <person name="Sun H."/>
            <person name="Tunlid A."/>
            <person name="Henrissat B."/>
            <person name="Grigoriev I.V."/>
            <person name="Hibbett D.S."/>
            <person name="Martin F."/>
            <person name="Nordberg H.P."/>
            <person name="Cantor M.N."/>
            <person name="Hua S.X."/>
        </authorList>
    </citation>
    <scope>NUCLEOTIDE SEQUENCE [LARGE SCALE GENOMIC DNA]</scope>
    <source>
        <strain evidence="2 3">Marx 270</strain>
    </source>
</reference>
<sequence>MDGWWAWVDECSDQRIALGDYGDYSNGTLLCTGNIYEDMRTLGIDTMDSAYYPVVSRKYDHERPMKNGDDLTVAHHDKGKHLALHQSKGVSVPANERFVLLLKALSTRAAGKHLVIMVIQCSDFYRVDSNGERRDSRGGLRQWEPLQRTTDFDSTICRRKPPSLAKRTAVSTEKGAIPKYSKTPLRPHEYA</sequence>
<dbReference type="AlphaFoldDB" id="A0A0C3NYS8"/>
<feature type="region of interest" description="Disordered" evidence="1">
    <location>
        <begin position="156"/>
        <end position="191"/>
    </location>
</feature>
<accession>A0A0C3NYS8</accession>
<dbReference type="Proteomes" id="UP000054217">
    <property type="component" value="Unassembled WGS sequence"/>
</dbReference>
<reference evidence="3" key="2">
    <citation type="submission" date="2015-01" db="EMBL/GenBank/DDBJ databases">
        <title>Evolutionary Origins and Diversification of the Mycorrhizal Mutualists.</title>
        <authorList>
            <consortium name="DOE Joint Genome Institute"/>
            <consortium name="Mycorrhizal Genomics Consortium"/>
            <person name="Kohler A."/>
            <person name="Kuo A."/>
            <person name="Nagy L.G."/>
            <person name="Floudas D."/>
            <person name="Copeland A."/>
            <person name="Barry K.W."/>
            <person name="Cichocki N."/>
            <person name="Veneault-Fourrey C."/>
            <person name="LaButti K."/>
            <person name="Lindquist E.A."/>
            <person name="Lipzen A."/>
            <person name="Lundell T."/>
            <person name="Morin E."/>
            <person name="Murat C."/>
            <person name="Riley R."/>
            <person name="Ohm R."/>
            <person name="Sun H."/>
            <person name="Tunlid A."/>
            <person name="Henrissat B."/>
            <person name="Grigoriev I.V."/>
            <person name="Hibbett D.S."/>
            <person name="Martin F."/>
        </authorList>
    </citation>
    <scope>NUCLEOTIDE SEQUENCE [LARGE SCALE GENOMIC DNA]</scope>
    <source>
        <strain evidence="3">Marx 270</strain>
    </source>
</reference>
<evidence type="ECO:0000256" key="1">
    <source>
        <dbReference type="SAM" id="MobiDB-lite"/>
    </source>
</evidence>
<evidence type="ECO:0000313" key="2">
    <source>
        <dbReference type="EMBL" id="KIO00294.1"/>
    </source>
</evidence>
<gene>
    <name evidence="2" type="ORF">M404DRAFT_1003999</name>
</gene>
<dbReference type="InParanoid" id="A0A0C3NYS8"/>
<dbReference type="HOGENOM" id="CLU_1421942_0_0_1"/>
<organism evidence="2 3">
    <name type="scientific">Pisolithus tinctorius Marx 270</name>
    <dbReference type="NCBI Taxonomy" id="870435"/>
    <lineage>
        <taxon>Eukaryota</taxon>
        <taxon>Fungi</taxon>
        <taxon>Dikarya</taxon>
        <taxon>Basidiomycota</taxon>
        <taxon>Agaricomycotina</taxon>
        <taxon>Agaricomycetes</taxon>
        <taxon>Agaricomycetidae</taxon>
        <taxon>Boletales</taxon>
        <taxon>Sclerodermatineae</taxon>
        <taxon>Pisolithaceae</taxon>
        <taxon>Pisolithus</taxon>
    </lineage>
</organism>
<dbReference type="OrthoDB" id="2685494at2759"/>
<protein>
    <submittedName>
        <fullName evidence="2">Uncharacterized protein</fullName>
    </submittedName>
</protein>
<dbReference type="EMBL" id="KN831997">
    <property type="protein sequence ID" value="KIO00294.1"/>
    <property type="molecule type" value="Genomic_DNA"/>
</dbReference>
<evidence type="ECO:0000313" key="3">
    <source>
        <dbReference type="Proteomes" id="UP000054217"/>
    </source>
</evidence>
<proteinExistence type="predicted"/>